<dbReference type="InterPro" id="IPR015421">
    <property type="entry name" value="PyrdxlP-dep_Trfase_major"/>
</dbReference>
<dbReference type="AlphaFoldDB" id="A0A849ABM3"/>
<dbReference type="SUPFAM" id="SSF53383">
    <property type="entry name" value="PLP-dependent transferases"/>
    <property type="match status" value="1"/>
</dbReference>
<dbReference type="PANTHER" id="PTHR45688">
    <property type="match status" value="1"/>
</dbReference>
<protein>
    <submittedName>
        <fullName evidence="6">Aspartate aminotransferase family protein</fullName>
    </submittedName>
</protein>
<keyword evidence="7" id="KW-1185">Reference proteome</keyword>
<organism evidence="6 7">
    <name type="scientific">Nakamurella aerolata</name>
    <dbReference type="NCBI Taxonomy" id="1656892"/>
    <lineage>
        <taxon>Bacteria</taxon>
        <taxon>Bacillati</taxon>
        <taxon>Actinomycetota</taxon>
        <taxon>Actinomycetes</taxon>
        <taxon>Nakamurellales</taxon>
        <taxon>Nakamurellaceae</taxon>
        <taxon>Nakamurella</taxon>
    </lineage>
</organism>
<accession>A0A849ABM3</accession>
<evidence type="ECO:0000256" key="5">
    <source>
        <dbReference type="SAM" id="MobiDB-lite"/>
    </source>
</evidence>
<dbReference type="Gene3D" id="3.90.1150.10">
    <property type="entry name" value="Aspartate Aminotransferase, domain 1"/>
    <property type="match status" value="1"/>
</dbReference>
<evidence type="ECO:0000256" key="4">
    <source>
        <dbReference type="RuleBase" id="RU003560"/>
    </source>
</evidence>
<keyword evidence="6" id="KW-0808">Transferase</keyword>
<dbReference type="PIRSF" id="PIRSF000521">
    <property type="entry name" value="Transaminase_4ab_Lys_Orn"/>
    <property type="match status" value="1"/>
</dbReference>
<dbReference type="CDD" id="cd00610">
    <property type="entry name" value="OAT_like"/>
    <property type="match status" value="1"/>
</dbReference>
<name>A0A849ABM3_9ACTN</name>
<dbReference type="InterPro" id="IPR015422">
    <property type="entry name" value="PyrdxlP-dep_Trfase_small"/>
</dbReference>
<proteinExistence type="inferred from homology"/>
<evidence type="ECO:0000256" key="2">
    <source>
        <dbReference type="ARBA" id="ARBA00008954"/>
    </source>
</evidence>
<comment type="similarity">
    <text evidence="2 4">Belongs to the class-III pyridoxal-phosphate-dependent aminotransferase family.</text>
</comment>
<feature type="region of interest" description="Disordered" evidence="5">
    <location>
        <begin position="1"/>
        <end position="21"/>
    </location>
</feature>
<gene>
    <name evidence="6" type="ORF">HKD39_12625</name>
</gene>
<dbReference type="InterPro" id="IPR005814">
    <property type="entry name" value="Aminotrans_3"/>
</dbReference>
<keyword evidence="3 4" id="KW-0663">Pyridoxal phosphate</keyword>
<dbReference type="GO" id="GO:0008483">
    <property type="term" value="F:transaminase activity"/>
    <property type="evidence" value="ECO:0007669"/>
    <property type="project" value="UniProtKB-KW"/>
</dbReference>
<keyword evidence="6" id="KW-0032">Aminotransferase</keyword>
<dbReference type="Proteomes" id="UP000562984">
    <property type="component" value="Unassembled WGS sequence"/>
</dbReference>
<comment type="caution">
    <text evidence="6">The sequence shown here is derived from an EMBL/GenBank/DDBJ whole genome shotgun (WGS) entry which is preliminary data.</text>
</comment>
<evidence type="ECO:0000313" key="7">
    <source>
        <dbReference type="Proteomes" id="UP000562984"/>
    </source>
</evidence>
<evidence type="ECO:0000256" key="3">
    <source>
        <dbReference type="ARBA" id="ARBA00022898"/>
    </source>
</evidence>
<comment type="cofactor">
    <cofactor evidence="1">
        <name>pyridoxal 5'-phosphate</name>
        <dbReference type="ChEBI" id="CHEBI:597326"/>
    </cofactor>
</comment>
<dbReference type="InterPro" id="IPR049704">
    <property type="entry name" value="Aminotrans_3_PPA_site"/>
</dbReference>
<dbReference type="FunFam" id="3.40.640.10:FF:000004">
    <property type="entry name" value="Acetylornithine aminotransferase"/>
    <property type="match status" value="1"/>
</dbReference>
<sequence>MTALAGQTAPTSATSPATGTQAGGLESDAAYIGAAQQHLVRYGGQFSPVLIERAAGSYLYRAGGERILDFTSGQMSSILGHSHPAIVETVRRQIGELDHLFSGMLSRPVVTLAERLAATMPDPLERVLLLTTGAESNEAAIRMAKLVTGKHEIVAFARSWHGMTQAAASATYSAGRKGYGPSIGNFAIPVPNAYRPDLVDADGALDWQKQLDLAFDLIDAQSSGSLAACIVEPILSSGGIIELPVGYLAALRAKCDERGMLLIIDEAQTGLGRTGDWYAFERDGVVPDILTVSKTLGAGLPLAAMITSAAIEEQANERGFLFFTTHVSDPVVAAVGNTVLDVLQRDSLVQRAGELGDRLREGLLELQSRHRVIGDVRGRGLLQGLELVTDRDTKAPADELGAQVTQRCLELGLHLNVVQLRGMGGTFRIAPPLTASDDEIAAGLDILDRALTSVTGGRD</sequence>
<evidence type="ECO:0000256" key="1">
    <source>
        <dbReference type="ARBA" id="ARBA00001933"/>
    </source>
</evidence>
<dbReference type="Pfam" id="PF00202">
    <property type="entry name" value="Aminotran_3"/>
    <property type="match status" value="1"/>
</dbReference>
<evidence type="ECO:0000313" key="6">
    <source>
        <dbReference type="EMBL" id="NNG36538.1"/>
    </source>
</evidence>
<reference evidence="6 7" key="1">
    <citation type="submission" date="2020-05" db="EMBL/GenBank/DDBJ databases">
        <title>Nakamurella sp. DB0629 isolated from air conditioner.</title>
        <authorList>
            <person name="Kim D.H."/>
            <person name="Kim D.-U."/>
        </authorList>
    </citation>
    <scope>NUCLEOTIDE SEQUENCE [LARGE SCALE GENOMIC DNA]</scope>
    <source>
        <strain evidence="6 7">DB0629</strain>
    </source>
</reference>
<dbReference type="InterPro" id="IPR015424">
    <property type="entry name" value="PyrdxlP-dep_Trfase"/>
</dbReference>
<dbReference type="RefSeq" id="WP_171200237.1">
    <property type="nucleotide sequence ID" value="NZ_JABEND010000007.1"/>
</dbReference>
<dbReference type="Gene3D" id="3.40.640.10">
    <property type="entry name" value="Type I PLP-dependent aspartate aminotransferase-like (Major domain)"/>
    <property type="match status" value="1"/>
</dbReference>
<dbReference type="GO" id="GO:0030170">
    <property type="term" value="F:pyridoxal phosphate binding"/>
    <property type="evidence" value="ECO:0007669"/>
    <property type="project" value="InterPro"/>
</dbReference>
<dbReference type="PROSITE" id="PS00600">
    <property type="entry name" value="AA_TRANSFER_CLASS_3"/>
    <property type="match status" value="1"/>
</dbReference>
<dbReference type="EMBL" id="JABEND010000007">
    <property type="protein sequence ID" value="NNG36538.1"/>
    <property type="molecule type" value="Genomic_DNA"/>
</dbReference>
<dbReference type="PANTHER" id="PTHR45688:SF13">
    <property type="entry name" value="ALANINE--GLYOXYLATE AMINOTRANSFERASE 2-LIKE"/>
    <property type="match status" value="1"/>
</dbReference>